<reference evidence="1" key="1">
    <citation type="submission" date="2018-05" db="EMBL/GenBank/DDBJ databases">
        <authorList>
            <person name="Lanie J.A."/>
            <person name="Ng W.-L."/>
            <person name="Kazmierczak K.M."/>
            <person name="Andrzejewski T.M."/>
            <person name="Davidsen T.M."/>
            <person name="Wayne K.J."/>
            <person name="Tettelin H."/>
            <person name="Glass J.I."/>
            <person name="Rusch D."/>
            <person name="Podicherti R."/>
            <person name="Tsui H.-C.T."/>
            <person name="Winkler M.E."/>
        </authorList>
    </citation>
    <scope>NUCLEOTIDE SEQUENCE</scope>
</reference>
<name>A0A382WPA9_9ZZZZ</name>
<sequence length="51" mass="5659">MHSVISASIEAMFLLNRFFVFCLLVHSVAGLCCLNAQEFVTLRSLQGVSVR</sequence>
<evidence type="ECO:0000313" key="1">
    <source>
        <dbReference type="EMBL" id="SVD60727.1"/>
    </source>
</evidence>
<gene>
    <name evidence="1" type="ORF">METZ01_LOCUS413581</name>
</gene>
<dbReference type="EMBL" id="UINC01161495">
    <property type="protein sequence ID" value="SVD60727.1"/>
    <property type="molecule type" value="Genomic_DNA"/>
</dbReference>
<accession>A0A382WPA9</accession>
<protein>
    <submittedName>
        <fullName evidence="1">Uncharacterized protein</fullName>
    </submittedName>
</protein>
<organism evidence="1">
    <name type="scientific">marine metagenome</name>
    <dbReference type="NCBI Taxonomy" id="408172"/>
    <lineage>
        <taxon>unclassified sequences</taxon>
        <taxon>metagenomes</taxon>
        <taxon>ecological metagenomes</taxon>
    </lineage>
</organism>
<dbReference type="AlphaFoldDB" id="A0A382WPA9"/>
<proteinExistence type="predicted"/>
<feature type="non-terminal residue" evidence="1">
    <location>
        <position position="51"/>
    </location>
</feature>